<reference evidence="8 9" key="1">
    <citation type="submission" date="2014-05" db="EMBL/GenBank/DDBJ databases">
        <title>Draft genome sequence of a rare smut relative, Tilletiaria anomala UBC 951.</title>
        <authorList>
            <consortium name="DOE Joint Genome Institute"/>
            <person name="Toome M."/>
            <person name="Kuo A."/>
            <person name="Henrissat B."/>
            <person name="Lipzen A."/>
            <person name="Tritt A."/>
            <person name="Yoshinaga Y."/>
            <person name="Zane M."/>
            <person name="Barry K."/>
            <person name="Grigoriev I.V."/>
            <person name="Spatafora J.W."/>
            <person name="Aimea M.C."/>
        </authorList>
    </citation>
    <scope>NUCLEOTIDE SEQUENCE [LARGE SCALE GENOMIC DNA]</scope>
    <source>
        <strain evidence="8 9">UBC 951</strain>
    </source>
</reference>
<dbReference type="GO" id="GO:0005634">
    <property type="term" value="C:nucleus"/>
    <property type="evidence" value="ECO:0007669"/>
    <property type="project" value="UniProtKB-SubCell"/>
</dbReference>
<comment type="caution">
    <text evidence="8">The sequence shown here is derived from an EMBL/GenBank/DDBJ whole genome shotgun (WGS) entry which is preliminary data.</text>
</comment>
<gene>
    <name evidence="8" type="ORF">K437DRAFT_257965</name>
</gene>
<evidence type="ECO:0000313" key="9">
    <source>
        <dbReference type="Proteomes" id="UP000027361"/>
    </source>
</evidence>
<dbReference type="PROSITE" id="PS50102">
    <property type="entry name" value="RRM"/>
    <property type="match status" value="5"/>
</dbReference>
<dbReference type="Pfam" id="PF00076">
    <property type="entry name" value="RRM_1"/>
    <property type="match status" value="5"/>
</dbReference>
<evidence type="ECO:0000256" key="4">
    <source>
        <dbReference type="ARBA" id="ARBA00023242"/>
    </source>
</evidence>
<dbReference type="PANTHER" id="PTHR48039">
    <property type="entry name" value="RNA-BINDING MOTIF PROTEIN 14B"/>
    <property type="match status" value="1"/>
</dbReference>
<keyword evidence="9" id="KW-1185">Reference proteome</keyword>
<dbReference type="Gene3D" id="3.30.70.330">
    <property type="match status" value="5"/>
</dbReference>
<feature type="domain" description="RRM" evidence="7">
    <location>
        <begin position="566"/>
        <end position="638"/>
    </location>
</feature>
<dbReference type="InterPro" id="IPR051945">
    <property type="entry name" value="RRM_MRD1_RNA_proc_ribogen"/>
</dbReference>
<feature type="compositionally biased region" description="Basic and acidic residues" evidence="6">
    <location>
        <begin position="139"/>
        <end position="156"/>
    </location>
</feature>
<dbReference type="HOGENOM" id="CLU_008479_0_0_1"/>
<evidence type="ECO:0000256" key="3">
    <source>
        <dbReference type="ARBA" id="ARBA00022884"/>
    </source>
</evidence>
<feature type="domain" description="RRM" evidence="7">
    <location>
        <begin position="691"/>
        <end position="777"/>
    </location>
</feature>
<dbReference type="InterPro" id="IPR000504">
    <property type="entry name" value="RRM_dom"/>
</dbReference>
<dbReference type="GeneID" id="25264832"/>
<feature type="compositionally biased region" description="Low complexity" evidence="6">
    <location>
        <begin position="903"/>
        <end position="915"/>
    </location>
</feature>
<dbReference type="PANTHER" id="PTHR48039:SF5">
    <property type="entry name" value="RNA-BINDING PROTEIN 28"/>
    <property type="match status" value="1"/>
</dbReference>
<feature type="compositionally biased region" description="Basic and acidic residues" evidence="6">
    <location>
        <begin position="922"/>
        <end position="940"/>
    </location>
</feature>
<dbReference type="OMA" id="FNNTCIQ"/>
<evidence type="ECO:0000256" key="5">
    <source>
        <dbReference type="PROSITE-ProRule" id="PRU00176"/>
    </source>
</evidence>
<dbReference type="SMART" id="SM00360">
    <property type="entry name" value="RRM"/>
    <property type="match status" value="5"/>
</dbReference>
<feature type="region of interest" description="Disordered" evidence="6">
    <location>
        <begin position="903"/>
        <end position="951"/>
    </location>
</feature>
<evidence type="ECO:0000256" key="2">
    <source>
        <dbReference type="ARBA" id="ARBA00022737"/>
    </source>
</evidence>
<dbReference type="AlphaFoldDB" id="A0A066VUD5"/>
<evidence type="ECO:0000259" key="7">
    <source>
        <dbReference type="PROSITE" id="PS50102"/>
    </source>
</evidence>
<dbReference type="EMBL" id="JMSN01000072">
    <property type="protein sequence ID" value="KDN42185.1"/>
    <property type="molecule type" value="Genomic_DNA"/>
</dbReference>
<dbReference type="GO" id="GO:0003729">
    <property type="term" value="F:mRNA binding"/>
    <property type="evidence" value="ECO:0007669"/>
    <property type="project" value="TreeGrafter"/>
</dbReference>
<accession>A0A066VUD5</accession>
<evidence type="ECO:0000256" key="6">
    <source>
        <dbReference type="SAM" id="MobiDB-lite"/>
    </source>
</evidence>
<evidence type="ECO:0000256" key="1">
    <source>
        <dbReference type="ARBA" id="ARBA00004123"/>
    </source>
</evidence>
<evidence type="ECO:0000313" key="8">
    <source>
        <dbReference type="EMBL" id="KDN42185.1"/>
    </source>
</evidence>
<keyword evidence="3 5" id="KW-0694">RNA-binding</keyword>
<dbReference type="STRING" id="1037660.A0A066VUD5"/>
<dbReference type="InterPro" id="IPR035979">
    <property type="entry name" value="RBD_domain_sf"/>
</dbReference>
<comment type="subcellular location">
    <subcellularLocation>
        <location evidence="1">Nucleus</location>
    </subcellularLocation>
</comment>
<feature type="compositionally biased region" description="Basic and acidic residues" evidence="6">
    <location>
        <begin position="211"/>
        <end position="224"/>
    </location>
</feature>
<protein>
    <recommendedName>
        <fullName evidence="7">RRM domain-containing protein</fullName>
    </recommendedName>
</protein>
<feature type="domain" description="RRM" evidence="7">
    <location>
        <begin position="369"/>
        <end position="447"/>
    </location>
</feature>
<dbReference type="FunCoup" id="A0A066VUD5">
    <property type="interactions" value="714"/>
</dbReference>
<feature type="compositionally biased region" description="Acidic residues" evidence="6">
    <location>
        <begin position="941"/>
        <end position="951"/>
    </location>
</feature>
<proteinExistence type="predicted"/>
<name>A0A066VUD5_TILAU</name>
<feature type="region of interest" description="Disordered" evidence="6">
    <location>
        <begin position="100"/>
        <end position="330"/>
    </location>
</feature>
<sequence length="951" mass="102913">MTATTSRLIIRNLPPHTTQTSLSEHFSALPSTSSLAQDGSSQRITDVKLMHKPDGTFRRFAFLGYKSALDAQRAQEYFDGTFFGTSKIRVEFARSISEAKQDGATAGTGDKRTRDSAAGPRDSGTERAGKRQKAASADHGPEPKAKRNKPSGKEVTFEEFMAVMQPKSKRKTWANEEAPMNADGNATTANCGQPGDDSIADDDDDVQDLTDLTKQKKEDKERRKEEKRKKKAHLKGELANDSTAAKNEAAEGIAGAQNEPDEQTESEMSEKDIEMTDAEYFASRMRRHIGTGFEEEGKDEVHTETRGPGSSSGASGSDNDSEAGSSSISKDVSAAAAARAIAAEERARIAKEEDLRKEQEAVDIIMQTSRLLVRNLPFTTSEDELKEWFEKWGEVRYARIPVDKITKVSKGIGFVTFVNAPDALLAYRANDGSTFQGRLLHLLPAVDQHPEGLPAPVSEKKKSLKEQRLEERKRKAADGKDSFNWSSFYMSADAVANSIAERMGISKNDIVNPDESAGTSAAVRLALAETKVIQETKEFLKQHGVDISALEGAGVQGEERRRRNDCVILVKNFPFGTTDSEIRNLFSRFGEVATVLLPPAGTFAMVEMPIANEAREAFRALAYTRFKDKPIYLEKAPEGIFVSKSDGAAPGAASTNAKLAPGSKLAAKLGGEGAFTEHDIATGADALAATATIFVKNLSFSTTDARLTQAFQHLPNFVFARVQMKTSNAAPGKAPIKLSMGYGFVGFRMAEAAKQAIESMQGTALDGHVLSLKFAHQDASAAGGSSGDGASAHGGSAASRSSNTTLLVKNLPFEASKKEVRQLFEAHGQIKSVRVPKKLDRSARGFGFVEFVSRREAVNAMEALKHTHLLGRHLVLKWAQDEDASRGVDVSVERARGKARVAAAAQSAAPEMGGAKRSKMKLGAEDIAKAAAQERQRRDDVEEEDGEDLEG</sequence>
<feature type="domain" description="RRM" evidence="7">
    <location>
        <begin position="6"/>
        <end position="95"/>
    </location>
</feature>
<dbReference type="Proteomes" id="UP000027361">
    <property type="component" value="Unassembled WGS sequence"/>
</dbReference>
<feature type="compositionally biased region" description="Acidic residues" evidence="6">
    <location>
        <begin position="198"/>
        <end position="208"/>
    </location>
</feature>
<organism evidence="8 9">
    <name type="scientific">Tilletiaria anomala (strain ATCC 24038 / CBS 436.72 / UBC 951)</name>
    <dbReference type="NCBI Taxonomy" id="1037660"/>
    <lineage>
        <taxon>Eukaryota</taxon>
        <taxon>Fungi</taxon>
        <taxon>Dikarya</taxon>
        <taxon>Basidiomycota</taxon>
        <taxon>Ustilaginomycotina</taxon>
        <taxon>Exobasidiomycetes</taxon>
        <taxon>Georgefischeriales</taxon>
        <taxon>Tilletiariaceae</taxon>
        <taxon>Tilletiaria</taxon>
    </lineage>
</organism>
<keyword evidence="4" id="KW-0539">Nucleus</keyword>
<dbReference type="OrthoDB" id="439639at2759"/>
<dbReference type="CDD" id="cd12320">
    <property type="entry name" value="RRM6_RBM19_RRM5_MRD1"/>
    <property type="match status" value="1"/>
</dbReference>
<dbReference type="InterPro" id="IPR012677">
    <property type="entry name" value="Nucleotide-bd_a/b_plait_sf"/>
</dbReference>
<dbReference type="RefSeq" id="XP_013241966.1">
    <property type="nucleotide sequence ID" value="XM_013386512.1"/>
</dbReference>
<dbReference type="InParanoid" id="A0A066VUD5"/>
<feature type="domain" description="RRM" evidence="7">
    <location>
        <begin position="804"/>
        <end position="881"/>
    </location>
</feature>
<dbReference type="SUPFAM" id="SSF54928">
    <property type="entry name" value="RNA-binding domain, RBD"/>
    <property type="match status" value="4"/>
</dbReference>
<keyword evidence="2" id="KW-0677">Repeat</keyword>
<feature type="compositionally biased region" description="Low complexity" evidence="6">
    <location>
        <begin position="307"/>
        <end position="330"/>
    </location>
</feature>